<dbReference type="PANTHER" id="PTHR11792">
    <property type="entry name" value="ARRESTIN"/>
    <property type="match status" value="1"/>
</dbReference>
<dbReference type="GO" id="GO:0002031">
    <property type="term" value="P:G protein-coupled receptor internalization"/>
    <property type="evidence" value="ECO:0007669"/>
    <property type="project" value="TreeGrafter"/>
</dbReference>
<dbReference type="PANTHER" id="PTHR11792:SF23">
    <property type="entry name" value="PHOSRESTIN-1"/>
    <property type="match status" value="1"/>
</dbReference>
<dbReference type="InterPro" id="IPR014753">
    <property type="entry name" value="Arrestin_N"/>
</dbReference>
<feature type="domain" description="Arrestin C-terminal-like" evidence="4">
    <location>
        <begin position="1150"/>
        <end position="1308"/>
    </location>
</feature>
<dbReference type="Proteomes" id="UP000747542">
    <property type="component" value="Unassembled WGS sequence"/>
</dbReference>
<sequence length="1343" mass="148096">MNGICDTQCVSDFRTHKTQRDDTVTKNGYSDHGESKKVARWSGRGPWRLEDGHGDKCYYGAGWTAPRGRELGGTLMKPRSHQEDNLLGSSYYYVQSKVNPDTLGACTNRIALRVYIVNFANFQSHSTYFSATEQLPVWCQRFLTRVNSNHSNFSMVNAVKVFKKTAPNGKITVYLGRRDFVDNTSSTEPVDGVVVCDNDYLRGRKVFATVTVTYRFGREEDEVMGLHFSKEMQLTCQQIYPTHDDSKMTEVQDRLLKKLGGNAHAFHVNLPEESPFSVQLHPGSEELAKPLGVIYELKVHVADNSEEKTHRRNSVALAVRKVQYSPRTLSNRQPSTLVTKNFTFSPGNLNMEVTLDKEVFYHGEQITPSVVITNNSKKTVKGMKCSIVQHIEVTMTNTQFTREVASLQTQEGCPLQPGGRFKKAFHIIPLASNKSKYGIALDGKMKDTDANLASSTVMRDGKCPNDALGIVVSYSTRIRLNCGALGGELVADLPFKLVHPVPGSGKGEDIVFEDFANLRRGFDLGSIDPKLITNNFSMVSAVKVFKKTAPNGKITVYLGRRDFVDNTSSTEPVDGVVVCNNDYLRGRKVFATVTVTYRFGREEDEVMGLHFSKEMQFTSQQIYPTHEDNKMTEVQDRLLKKLGNDAHPFSVFLPESAPCSVQLHPGVEESSKPLGVIYELRVHAADNSEDVVHKRNSVTLAVRKVQYSPVDRYKRQPSTLVSKGFTFSSGKLNMELNLDREVFYHGEQVTPTVSISNNSKKTVASLETKEGCPLLPGDHFQKKYYVIPLSSNKNKFGVALDGRIKDTDANLASSTLVKEGSNPNDALGIMVSYSVRVRLNCGALGGELVADLPFKLTPKRAKVTRSNSRTLPVCVAARVSTTSCKHCPSPHRCLVVQSHTSLRLSTLTPLQTVCLTRRAAQNLPHGLTTNPFTIVVNSNRTNENEDDDRESTSPASSISPVATSSIRPSSRSQPRVPIPEGLNCFVNTDFNPGYQQEQQSCIVYVAGDGNTYFVVTVTYRFGREEDEIMGINFSKELQLTTQQIYPNSNQDEPTGVQDRLIKKLGANAYPFAVTLPENAPSSVQLHSGDDETAKPLGVIYELRVFVGDNGDEKPHRRNSVALAVRRVQYSPAGGNKRQPSTLVSKGFALSSGKLNMEVTLDKELYYHGEQVKANLSINNSSKKTVKSVKVAVIQHVELTMTNNQFTREVSSLESKEGCPITPGSNLQKAFNLTPLASSNKAKFGIALDGKQKDSDANLASSTIVAAGKSANDALGIVVSYSLRVKLNCGALGGELVADLPFKLMHPAPGTTIKARPDAGYTGGEDLEFEDFARLRRGVSVDQN</sequence>
<protein>
    <submittedName>
        <fullName evidence="5">Arrestin-like 3</fullName>
    </submittedName>
</protein>
<dbReference type="EMBL" id="JAHLQT010003582">
    <property type="protein sequence ID" value="KAG7176360.1"/>
    <property type="molecule type" value="Genomic_DNA"/>
</dbReference>
<dbReference type="GO" id="GO:0007608">
    <property type="term" value="P:sensory perception of smell"/>
    <property type="evidence" value="ECO:0007669"/>
    <property type="project" value="UniProtKB-ARBA"/>
</dbReference>
<feature type="domain" description="Arrestin C-terminal-like" evidence="4">
    <location>
        <begin position="345"/>
        <end position="502"/>
    </location>
</feature>
<keyword evidence="6" id="KW-1185">Reference proteome</keyword>
<proteinExistence type="inferred from homology"/>
<dbReference type="Gene3D" id="2.60.40.640">
    <property type="match status" value="4"/>
</dbReference>
<gene>
    <name evidence="5" type="primary">Arr-L3</name>
    <name evidence="5" type="ORF">Hamer_G009158</name>
</gene>
<dbReference type="GO" id="GO:0001664">
    <property type="term" value="F:G protein-coupled receptor binding"/>
    <property type="evidence" value="ECO:0007669"/>
    <property type="project" value="TreeGrafter"/>
</dbReference>
<dbReference type="GO" id="GO:0007165">
    <property type="term" value="P:signal transduction"/>
    <property type="evidence" value="ECO:0007669"/>
    <property type="project" value="InterPro"/>
</dbReference>
<evidence type="ECO:0000256" key="2">
    <source>
        <dbReference type="ARBA" id="ARBA00022606"/>
    </source>
</evidence>
<feature type="compositionally biased region" description="Low complexity" evidence="3">
    <location>
        <begin position="964"/>
        <end position="977"/>
    </location>
</feature>
<name>A0A8J5N9A8_HOMAM</name>
<evidence type="ECO:0000256" key="1">
    <source>
        <dbReference type="ARBA" id="ARBA00005298"/>
    </source>
</evidence>
<keyword evidence="2" id="KW-0716">Sensory transduction</keyword>
<evidence type="ECO:0000256" key="3">
    <source>
        <dbReference type="SAM" id="MobiDB-lite"/>
    </source>
</evidence>
<evidence type="ECO:0000313" key="6">
    <source>
        <dbReference type="Proteomes" id="UP000747542"/>
    </source>
</evidence>
<feature type="compositionally biased region" description="Polar residues" evidence="3">
    <location>
        <begin position="952"/>
        <end position="963"/>
    </location>
</feature>
<dbReference type="PRINTS" id="PR00309">
    <property type="entry name" value="ARRESTIN"/>
</dbReference>
<comment type="similarity">
    <text evidence="1">Belongs to the arrestin family.</text>
</comment>
<dbReference type="FunFam" id="2.60.40.840:FF:000002">
    <property type="entry name" value="Arrestin 3"/>
    <property type="match status" value="2"/>
</dbReference>
<feature type="domain" description="Arrestin C-terminal-like" evidence="4">
    <location>
        <begin position="728"/>
        <end position="861"/>
    </location>
</feature>
<reference evidence="5" key="1">
    <citation type="journal article" date="2021" name="Sci. Adv.">
        <title>The American lobster genome reveals insights on longevity, neural, and immune adaptations.</title>
        <authorList>
            <person name="Polinski J.M."/>
            <person name="Zimin A.V."/>
            <person name="Clark K.F."/>
            <person name="Kohn A.B."/>
            <person name="Sadowski N."/>
            <person name="Timp W."/>
            <person name="Ptitsyn A."/>
            <person name="Khanna P."/>
            <person name="Romanova D.Y."/>
            <person name="Williams P."/>
            <person name="Greenwood S.J."/>
            <person name="Moroz L.L."/>
            <person name="Walt D.R."/>
            <person name="Bodnar A.G."/>
        </authorList>
    </citation>
    <scope>NUCLEOTIDE SEQUENCE</scope>
    <source>
        <strain evidence="5">GMGI-L3</strain>
    </source>
</reference>
<dbReference type="InterPro" id="IPR014752">
    <property type="entry name" value="Arrestin-like_C"/>
</dbReference>
<dbReference type="GO" id="GO:0016060">
    <property type="term" value="P:negative regulation of phospholipase C-activating phototransduction signaling pathway"/>
    <property type="evidence" value="ECO:0007669"/>
    <property type="project" value="UniProtKB-ARBA"/>
</dbReference>
<dbReference type="GO" id="GO:0045494">
    <property type="term" value="P:photoreceptor cell maintenance"/>
    <property type="evidence" value="ECO:0007669"/>
    <property type="project" value="UniProtKB-ARBA"/>
</dbReference>
<dbReference type="InterPro" id="IPR000698">
    <property type="entry name" value="Arrestin"/>
</dbReference>
<feature type="region of interest" description="Disordered" evidence="3">
    <location>
        <begin position="941"/>
        <end position="977"/>
    </location>
</feature>
<evidence type="ECO:0000259" key="4">
    <source>
        <dbReference type="SMART" id="SM01017"/>
    </source>
</evidence>
<dbReference type="Pfam" id="PF02752">
    <property type="entry name" value="Arrestin_C"/>
    <property type="match status" value="2"/>
</dbReference>
<dbReference type="InterPro" id="IPR011022">
    <property type="entry name" value="Arrestin_C-like"/>
</dbReference>
<dbReference type="GO" id="GO:0005737">
    <property type="term" value="C:cytoplasm"/>
    <property type="evidence" value="ECO:0007669"/>
    <property type="project" value="TreeGrafter"/>
</dbReference>
<evidence type="ECO:0000313" key="5">
    <source>
        <dbReference type="EMBL" id="KAG7176360.1"/>
    </source>
</evidence>
<organism evidence="5 6">
    <name type="scientific">Homarus americanus</name>
    <name type="common">American lobster</name>
    <dbReference type="NCBI Taxonomy" id="6706"/>
    <lineage>
        <taxon>Eukaryota</taxon>
        <taxon>Metazoa</taxon>
        <taxon>Ecdysozoa</taxon>
        <taxon>Arthropoda</taxon>
        <taxon>Crustacea</taxon>
        <taxon>Multicrustacea</taxon>
        <taxon>Malacostraca</taxon>
        <taxon>Eumalacostraca</taxon>
        <taxon>Eucarida</taxon>
        <taxon>Decapoda</taxon>
        <taxon>Pleocyemata</taxon>
        <taxon>Astacidea</taxon>
        <taxon>Nephropoidea</taxon>
        <taxon>Nephropidae</taxon>
        <taxon>Homarus</taxon>
    </lineage>
</organism>
<dbReference type="SUPFAM" id="SSF81296">
    <property type="entry name" value="E set domains"/>
    <property type="match status" value="6"/>
</dbReference>
<accession>A0A8J5N9A8</accession>
<dbReference type="Pfam" id="PF00339">
    <property type="entry name" value="Arrestin_N"/>
    <property type="match status" value="3"/>
</dbReference>
<dbReference type="Gene3D" id="2.60.40.840">
    <property type="match status" value="3"/>
</dbReference>
<comment type="caution">
    <text evidence="5">The sequence shown here is derived from an EMBL/GenBank/DDBJ whole genome shotgun (WGS) entry which is preliminary data.</text>
</comment>
<dbReference type="InterPro" id="IPR011021">
    <property type="entry name" value="Arrestin-like_N"/>
</dbReference>
<dbReference type="InterPro" id="IPR014756">
    <property type="entry name" value="Ig_E-set"/>
</dbReference>
<dbReference type="SMART" id="SM01017">
    <property type="entry name" value="Arrestin_C"/>
    <property type="match status" value="3"/>
</dbReference>